<evidence type="ECO:0000259" key="12">
    <source>
        <dbReference type="Pfam" id="PF13244"/>
    </source>
</evidence>
<evidence type="ECO:0000259" key="10">
    <source>
        <dbReference type="Pfam" id="PF00361"/>
    </source>
</evidence>
<dbReference type="Pfam" id="PF00361">
    <property type="entry name" value="Proton_antipo_M"/>
    <property type="match status" value="1"/>
</dbReference>
<dbReference type="InterPro" id="IPR001750">
    <property type="entry name" value="ND/Mrp_TM"/>
</dbReference>
<keyword evidence="15" id="KW-1185">Reference proteome</keyword>
<feature type="transmembrane region" description="Helical" evidence="9">
    <location>
        <begin position="320"/>
        <end position="344"/>
    </location>
</feature>
<keyword evidence="6 9" id="KW-0472">Membrane</keyword>
<evidence type="ECO:0000256" key="5">
    <source>
        <dbReference type="ARBA" id="ARBA00022989"/>
    </source>
</evidence>
<dbReference type="RefSeq" id="WP_171203253.1">
    <property type="nucleotide sequence ID" value="NZ_BAAANP010000036.1"/>
</dbReference>
<dbReference type="EMBL" id="JABEMA010000140">
    <property type="protein sequence ID" value="NNH23437.1"/>
    <property type="molecule type" value="Genomic_DNA"/>
</dbReference>
<dbReference type="PANTHER" id="PTHR43373">
    <property type="entry name" value="NA(+)/H(+) ANTIPORTER SUBUNIT"/>
    <property type="match status" value="1"/>
</dbReference>
<dbReference type="Proteomes" id="UP000555552">
    <property type="component" value="Unassembled WGS sequence"/>
</dbReference>
<feature type="transmembrane region" description="Helical" evidence="9">
    <location>
        <begin position="773"/>
        <end position="795"/>
    </location>
</feature>
<feature type="compositionally biased region" description="Acidic residues" evidence="8">
    <location>
        <begin position="925"/>
        <end position="936"/>
    </location>
</feature>
<evidence type="ECO:0000256" key="3">
    <source>
        <dbReference type="ARBA" id="ARBA00022475"/>
    </source>
</evidence>
<evidence type="ECO:0000256" key="4">
    <source>
        <dbReference type="ARBA" id="ARBA00022692"/>
    </source>
</evidence>
<dbReference type="PRINTS" id="PR01434">
    <property type="entry name" value="NADHDHGNASE5"/>
</dbReference>
<dbReference type="GO" id="GO:0005886">
    <property type="term" value="C:plasma membrane"/>
    <property type="evidence" value="ECO:0007669"/>
    <property type="project" value="UniProtKB-SubCell"/>
</dbReference>
<keyword evidence="4 7" id="KW-0812">Transmembrane</keyword>
<feature type="transmembrane region" description="Helical" evidence="9">
    <location>
        <begin position="404"/>
        <end position="427"/>
    </location>
</feature>
<feature type="transmembrane region" description="Helical" evidence="9">
    <location>
        <begin position="616"/>
        <end position="635"/>
    </location>
</feature>
<feature type="transmembrane region" description="Helical" evidence="9">
    <location>
        <begin position="203"/>
        <end position="220"/>
    </location>
</feature>
<dbReference type="AlphaFoldDB" id="A0A849BR12"/>
<dbReference type="InterPro" id="IPR007182">
    <property type="entry name" value="MnhB"/>
</dbReference>
<keyword evidence="2" id="KW-0813">Transport</keyword>
<feature type="transmembrane region" description="Helical" evidence="9">
    <location>
        <begin position="735"/>
        <end position="752"/>
    </location>
</feature>
<feature type="transmembrane region" description="Helical" evidence="9">
    <location>
        <begin position="833"/>
        <end position="857"/>
    </location>
</feature>
<feature type="transmembrane region" description="Helical" evidence="9">
    <location>
        <begin position="491"/>
        <end position="515"/>
    </location>
</feature>
<evidence type="ECO:0000313" key="15">
    <source>
        <dbReference type="Proteomes" id="UP000555552"/>
    </source>
</evidence>
<dbReference type="Pfam" id="PF13244">
    <property type="entry name" value="MbhD"/>
    <property type="match status" value="1"/>
</dbReference>
<feature type="compositionally biased region" description="Basic and acidic residues" evidence="8">
    <location>
        <begin position="908"/>
        <end position="924"/>
    </location>
</feature>
<feature type="transmembrane region" description="Helical" evidence="9">
    <location>
        <begin position="641"/>
        <end position="663"/>
    </location>
</feature>
<feature type="transmembrane region" description="Helical" evidence="9">
    <location>
        <begin position="267"/>
        <end position="288"/>
    </location>
</feature>
<comment type="subcellular location">
    <subcellularLocation>
        <location evidence="1">Cell membrane</location>
        <topology evidence="1">Multi-pass membrane protein</topology>
    </subcellularLocation>
    <subcellularLocation>
        <location evidence="7">Membrane</location>
        <topology evidence="7">Multi-pass membrane protein</topology>
    </subcellularLocation>
</comment>
<feature type="transmembrane region" description="Helical" evidence="9">
    <location>
        <begin position="594"/>
        <end position="611"/>
    </location>
</feature>
<dbReference type="Pfam" id="PF04039">
    <property type="entry name" value="MnhB"/>
    <property type="match status" value="1"/>
</dbReference>
<protein>
    <submittedName>
        <fullName evidence="14">NADH-quinone oxidoreductase subunit L</fullName>
    </submittedName>
</protein>
<feature type="transmembrane region" description="Helical" evidence="9">
    <location>
        <begin position="109"/>
        <end position="125"/>
    </location>
</feature>
<dbReference type="InterPro" id="IPR050616">
    <property type="entry name" value="CPA3_Na-H_Antiporter_A"/>
</dbReference>
<feature type="transmembrane region" description="Helical" evidence="9">
    <location>
        <begin position="801"/>
        <end position="821"/>
    </location>
</feature>
<dbReference type="InterPro" id="IPR046806">
    <property type="entry name" value="MrpA_C/MbhE"/>
</dbReference>
<feature type="transmembrane region" description="Helical" evidence="9">
    <location>
        <begin position="295"/>
        <end position="314"/>
    </location>
</feature>
<feature type="transmembrane region" description="Helical" evidence="9">
    <location>
        <begin position="869"/>
        <end position="897"/>
    </location>
</feature>
<feature type="transmembrane region" description="Helical" evidence="9">
    <location>
        <begin position="563"/>
        <end position="582"/>
    </location>
</feature>
<evidence type="ECO:0000259" key="11">
    <source>
        <dbReference type="Pfam" id="PF04039"/>
    </source>
</evidence>
<feature type="domain" description="MrpA C-terminal/MbhD" evidence="12">
    <location>
        <begin position="601"/>
        <end position="665"/>
    </location>
</feature>
<feature type="transmembrane region" description="Helical" evidence="9">
    <location>
        <begin position="76"/>
        <end position="97"/>
    </location>
</feature>
<proteinExistence type="predicted"/>
<dbReference type="InterPro" id="IPR025383">
    <property type="entry name" value="MrpA_C/MbhD"/>
</dbReference>
<evidence type="ECO:0000256" key="2">
    <source>
        <dbReference type="ARBA" id="ARBA00022448"/>
    </source>
</evidence>
<feature type="region of interest" description="Disordered" evidence="8">
    <location>
        <begin position="906"/>
        <end position="949"/>
    </location>
</feature>
<accession>A0A849BR12</accession>
<feature type="transmembrane region" description="Helical" evidence="9">
    <location>
        <begin position="131"/>
        <end position="150"/>
    </location>
</feature>
<feature type="transmembrane region" description="Helical" evidence="9">
    <location>
        <begin position="365"/>
        <end position="384"/>
    </location>
</feature>
<evidence type="ECO:0000313" key="14">
    <source>
        <dbReference type="EMBL" id="NNH23437.1"/>
    </source>
</evidence>
<gene>
    <name evidence="14" type="ORF">HLB09_10100</name>
</gene>
<sequence length="949" mass="95141">MALVVLLGGLVALAAAAPLLGRALGRTSCLVLAGGLAAATALVAALVPGVVAGRDVVASTPWLPSLGVDAALRLDGVALVFVLVALVVGVLVLAYCARYLDDAEAAGPVPAVLVLFAAAMCGLVMADDLVLLYVCWEITTVCSFVLVSTAGAPATAPGRQALVVTVAGGLALLLAVVLVVVATGSTSVHALVSDPDRLLSSPLAGPVAALVVVAAATKSAQLPFQAWLPGAMVAMTPVSAYLHAATMVKAGVYLLVRTSAVFAGQPAWTAVLVSLGLTTALVGAVLALREHDLKGVLAYSTVSQLGLLVAAVGVGTPEALAAALLHTVAHALFKATLFMLVGIVDHETGSRDVRDLAGLRRVMPWTAAATGVAALSLGGVPPLLGFVSKEYLYEGFLTAGPAAWAGPVAVGVAVLASTLTLAYAARVAHGAFGGEELSHPGLHEPSPLFLAPGAVAALACAVLGPAVSWLSPLVEAATSAALPGEEAPEVYLWHGVTPQLVLSGVTLALGALLFVRRDAVDRVLQAWSPPSASAAFERGHAGLLRLGEVVGRPDRAGGAPAQLARLLVAVVVVAALAAVGLGPQPERLVSEDPVAWGVVVLAAGVLAAAALTRSSLVLVALGGTTGLLVAVWLLLRGALDVAITLLLVEVLTAVVLVLVLRGQPRRLPRTSARRALPVAATAAATGLAAGGAAWALTGRRPLSDVGAQVLAEAEPLTGGTNVVNVVLVDLRGLDTFLETVVVGVVALGLVVLGRGPAGRRTGPPGPDPVTEDLVLRVGTRLLAPLMVVLGAYLLWRGHDEPGGGFIAALVLGTAVALGHLAGGRAPFARTPRALRPSLLVGGGLLVALGTGLVPLLGGGALLAPFDLPLLGALGVTSALVFDVGVLLLVLGLAVAAVHSLDAGVPDAGRADEQRRATRPHRDADGEAGDDDGDGERDDARVRGTAGGRR</sequence>
<feature type="transmembrane region" description="Helical" evidence="9">
    <location>
        <begin position="675"/>
        <end position="696"/>
    </location>
</feature>
<comment type="caution">
    <text evidence="14">The sequence shown here is derived from an EMBL/GenBank/DDBJ whole genome shotgun (WGS) entry which is preliminary data.</text>
</comment>
<keyword evidence="5 9" id="KW-1133">Transmembrane helix</keyword>
<feature type="domain" description="NADH:quinone oxidoreductase/Mrp antiporter transmembrane" evidence="10">
    <location>
        <begin position="126"/>
        <end position="401"/>
    </location>
</feature>
<organism evidence="14 15">
    <name type="scientific">Pseudokineococcus marinus</name>
    <dbReference type="NCBI Taxonomy" id="351215"/>
    <lineage>
        <taxon>Bacteria</taxon>
        <taxon>Bacillati</taxon>
        <taxon>Actinomycetota</taxon>
        <taxon>Actinomycetes</taxon>
        <taxon>Kineosporiales</taxon>
        <taxon>Kineosporiaceae</taxon>
        <taxon>Pseudokineococcus</taxon>
    </lineage>
</organism>
<feature type="domain" description="Na+/H+ antiporter MnhB subunit-related protein" evidence="11">
    <location>
        <begin position="774"/>
        <end position="894"/>
    </location>
</feature>
<dbReference type="Pfam" id="PF20501">
    <property type="entry name" value="MbhE"/>
    <property type="match status" value="1"/>
</dbReference>
<evidence type="ECO:0000256" key="9">
    <source>
        <dbReference type="SAM" id="Phobius"/>
    </source>
</evidence>
<evidence type="ECO:0000256" key="8">
    <source>
        <dbReference type="SAM" id="MobiDB-lite"/>
    </source>
</evidence>
<keyword evidence="3" id="KW-1003">Cell membrane</keyword>
<reference evidence="14 15" key="1">
    <citation type="submission" date="2020-05" db="EMBL/GenBank/DDBJ databases">
        <title>MicrobeNet Type strains.</title>
        <authorList>
            <person name="Nicholson A.C."/>
        </authorList>
    </citation>
    <scope>NUCLEOTIDE SEQUENCE [LARGE SCALE GENOMIC DNA]</scope>
    <source>
        <strain evidence="14 15">JCM 14547</strain>
    </source>
</reference>
<evidence type="ECO:0000256" key="7">
    <source>
        <dbReference type="RuleBase" id="RU000320"/>
    </source>
</evidence>
<feature type="domain" description="MrpA C-terminal/MbhE" evidence="13">
    <location>
        <begin position="680"/>
        <end position="754"/>
    </location>
</feature>
<feature type="transmembrane region" description="Helical" evidence="9">
    <location>
        <begin position="448"/>
        <end position="471"/>
    </location>
</feature>
<evidence type="ECO:0000259" key="13">
    <source>
        <dbReference type="Pfam" id="PF20501"/>
    </source>
</evidence>
<dbReference type="PANTHER" id="PTHR43373:SF1">
    <property type="entry name" value="NA(+)_H(+) ANTIPORTER SUBUNIT A"/>
    <property type="match status" value="1"/>
</dbReference>
<evidence type="ECO:0000256" key="1">
    <source>
        <dbReference type="ARBA" id="ARBA00004651"/>
    </source>
</evidence>
<name>A0A849BR12_9ACTN</name>
<feature type="transmembrane region" description="Helical" evidence="9">
    <location>
        <begin position="162"/>
        <end position="183"/>
    </location>
</feature>
<feature type="transmembrane region" description="Helical" evidence="9">
    <location>
        <begin position="232"/>
        <end position="255"/>
    </location>
</feature>
<evidence type="ECO:0000256" key="6">
    <source>
        <dbReference type="ARBA" id="ARBA00023136"/>
    </source>
</evidence>